<dbReference type="SUPFAM" id="SSF56300">
    <property type="entry name" value="Metallo-dependent phosphatases"/>
    <property type="match status" value="1"/>
</dbReference>
<dbReference type="InterPro" id="IPR029052">
    <property type="entry name" value="Metallo-depent_PP-like"/>
</dbReference>
<dbReference type="Pfam" id="PF12850">
    <property type="entry name" value="Metallophos_2"/>
    <property type="match status" value="1"/>
</dbReference>
<name>A0A9J7AMQ5_9PROT</name>
<evidence type="ECO:0000313" key="3">
    <source>
        <dbReference type="EMBL" id="UUX48736.1"/>
    </source>
</evidence>
<dbReference type="PIRSF" id="PIRSF000883">
    <property type="entry name" value="Pesterase_MJ0912"/>
    <property type="match status" value="1"/>
</dbReference>
<sequence length="262" mass="28968">MRYTRAMKFAAIADIHGNSLALEAVLADIRNQGISEIVNLGDFFSSPLDAEGTAELLRGIDAVSIRGNHDRWLIEQAPEEMGKSDRIAHDQLGSDTLDWIRELPATLIWRDEIFLCHGTPEDDNTYWLEQVTQDGRVRSAALKDIEARAQGIEQKLILCAHTHLPRTVALADGRLIVNPGSVGCPAYIDIEPAPHKVQAGNPNACYAILEQQGEDWSVTHRHVPYDHLEMSRIAMERGSPSWAEGLATGWISNETFAAIAGR</sequence>
<dbReference type="InterPro" id="IPR024654">
    <property type="entry name" value="Calcineurin-like_PHP_lpxH"/>
</dbReference>
<dbReference type="PANTHER" id="PTHR42850">
    <property type="entry name" value="METALLOPHOSPHOESTERASE"/>
    <property type="match status" value="1"/>
</dbReference>
<gene>
    <name evidence="3" type="ORF">NUH88_15135</name>
</gene>
<dbReference type="AlphaFoldDB" id="A0A9J7AMQ5"/>
<proteinExistence type="inferred from homology"/>
<evidence type="ECO:0000259" key="2">
    <source>
        <dbReference type="Pfam" id="PF12850"/>
    </source>
</evidence>
<dbReference type="EMBL" id="CP102480">
    <property type="protein sequence ID" value="UUX48736.1"/>
    <property type="molecule type" value="Genomic_DNA"/>
</dbReference>
<organism evidence="3 4">
    <name type="scientific">Nisaea acidiphila</name>
    <dbReference type="NCBI Taxonomy" id="1862145"/>
    <lineage>
        <taxon>Bacteria</taxon>
        <taxon>Pseudomonadati</taxon>
        <taxon>Pseudomonadota</taxon>
        <taxon>Alphaproteobacteria</taxon>
        <taxon>Rhodospirillales</taxon>
        <taxon>Thalassobaculaceae</taxon>
        <taxon>Nisaea</taxon>
    </lineage>
</organism>
<dbReference type="Proteomes" id="UP001060336">
    <property type="component" value="Chromosome"/>
</dbReference>
<protein>
    <submittedName>
        <fullName evidence="3">Metallophosphatase family protein</fullName>
    </submittedName>
</protein>
<dbReference type="GO" id="GO:0016791">
    <property type="term" value="F:phosphatase activity"/>
    <property type="evidence" value="ECO:0007669"/>
    <property type="project" value="TreeGrafter"/>
</dbReference>
<feature type="domain" description="Calcineurin-like phosphoesterase" evidence="2">
    <location>
        <begin position="7"/>
        <end position="185"/>
    </location>
</feature>
<dbReference type="KEGG" id="naci:NUH88_15135"/>
<evidence type="ECO:0000256" key="1">
    <source>
        <dbReference type="ARBA" id="ARBA00008950"/>
    </source>
</evidence>
<dbReference type="GO" id="GO:0005737">
    <property type="term" value="C:cytoplasm"/>
    <property type="evidence" value="ECO:0007669"/>
    <property type="project" value="TreeGrafter"/>
</dbReference>
<dbReference type="InterPro" id="IPR050126">
    <property type="entry name" value="Ap4A_hydrolase"/>
</dbReference>
<dbReference type="InterPro" id="IPR011152">
    <property type="entry name" value="Pesterase_MJ0912"/>
</dbReference>
<comment type="similarity">
    <text evidence="1">Belongs to the metallophosphoesterase superfamily. YfcE family.</text>
</comment>
<dbReference type="CDD" id="cd00838">
    <property type="entry name" value="MPP_superfamily"/>
    <property type="match status" value="1"/>
</dbReference>
<dbReference type="PANTHER" id="PTHR42850:SF2">
    <property type="entry name" value="BLL5683 PROTEIN"/>
    <property type="match status" value="1"/>
</dbReference>
<dbReference type="Gene3D" id="3.60.21.10">
    <property type="match status" value="1"/>
</dbReference>
<dbReference type="RefSeq" id="WP_257767238.1">
    <property type="nucleotide sequence ID" value="NZ_CP102480.1"/>
</dbReference>
<reference evidence="3" key="1">
    <citation type="submission" date="2022-08" db="EMBL/GenBank/DDBJ databases">
        <title>Nisaea acidiphila sp. nov., isolated from a marine algal debris and emended description of the genus Nisaea Urios et al. 2008.</title>
        <authorList>
            <person name="Kwon K."/>
        </authorList>
    </citation>
    <scope>NUCLEOTIDE SEQUENCE</scope>
    <source>
        <strain evidence="3">MEBiC11861</strain>
    </source>
</reference>
<keyword evidence="4" id="KW-1185">Reference proteome</keyword>
<evidence type="ECO:0000313" key="4">
    <source>
        <dbReference type="Proteomes" id="UP001060336"/>
    </source>
</evidence>
<accession>A0A9J7AMQ5</accession>